<protein>
    <submittedName>
        <fullName evidence="2">Uncharacterized protein</fullName>
    </submittedName>
</protein>
<organism evidence="2">
    <name type="scientific">uncultured Cytophagales bacterium</name>
    <dbReference type="NCBI Taxonomy" id="158755"/>
    <lineage>
        <taxon>Bacteria</taxon>
        <taxon>Pseudomonadati</taxon>
        <taxon>Bacteroidota</taxon>
        <taxon>Sphingobacteriia</taxon>
        <taxon>Sphingobacteriales</taxon>
        <taxon>environmental samples</taxon>
    </lineage>
</organism>
<proteinExistence type="predicted"/>
<gene>
    <name evidence="2" type="ORF">AVDCRST_MAG56-3104</name>
</gene>
<accession>A0A6J4J9G0</accession>
<evidence type="ECO:0000256" key="1">
    <source>
        <dbReference type="SAM" id="MobiDB-lite"/>
    </source>
</evidence>
<sequence length="115" mass="12655">MGPAQWRGAGCLAGGSIIGPRPFWFFLGQCQKEQIPLTDDTRITNPSQPTPHVTTPHNPPTTNPKPLKYAYPLITYENPTPRGYANQSTSISPRPTHYRAVIQTLTATCRLLIVG</sequence>
<feature type="region of interest" description="Disordered" evidence="1">
    <location>
        <begin position="40"/>
        <end position="65"/>
    </location>
</feature>
<dbReference type="EMBL" id="CADCTQ010000263">
    <property type="protein sequence ID" value="CAA9272036.1"/>
    <property type="molecule type" value="Genomic_DNA"/>
</dbReference>
<dbReference type="AlphaFoldDB" id="A0A6J4J9G0"/>
<name>A0A6J4J9G0_9SPHI</name>
<reference evidence="2" key="1">
    <citation type="submission" date="2020-02" db="EMBL/GenBank/DDBJ databases">
        <authorList>
            <person name="Meier V. D."/>
        </authorList>
    </citation>
    <scope>NUCLEOTIDE SEQUENCE</scope>
    <source>
        <strain evidence="2">AVDCRST_MAG56</strain>
    </source>
</reference>
<evidence type="ECO:0000313" key="2">
    <source>
        <dbReference type="EMBL" id="CAA9272036.1"/>
    </source>
</evidence>